<dbReference type="Pfam" id="PF00270">
    <property type="entry name" value="DEAD"/>
    <property type="match status" value="1"/>
</dbReference>
<comment type="catalytic activity">
    <reaction evidence="4">
        <text>Couples ATP hydrolysis with the unwinding of duplex DNA by translocating in the 3'-5' direction.</text>
        <dbReference type="EC" id="5.6.2.4"/>
    </reaction>
</comment>
<dbReference type="SMART" id="SM00487">
    <property type="entry name" value="DEXDc"/>
    <property type="match status" value="1"/>
</dbReference>
<dbReference type="InterPro" id="IPR011545">
    <property type="entry name" value="DEAD/DEAH_box_helicase_dom"/>
</dbReference>
<keyword evidence="2" id="KW-0238">DNA-binding</keyword>
<dbReference type="SUPFAM" id="SSF52540">
    <property type="entry name" value="P-loop containing nucleoside triphosphate hydrolases"/>
    <property type="match status" value="1"/>
</dbReference>
<dbReference type="GO" id="GO:0005524">
    <property type="term" value="F:ATP binding"/>
    <property type="evidence" value="ECO:0007669"/>
    <property type="project" value="InterPro"/>
</dbReference>
<accession>K0R6R7</accession>
<dbReference type="PANTHER" id="PTHR13710">
    <property type="entry name" value="DNA HELICASE RECQ FAMILY MEMBER"/>
    <property type="match status" value="1"/>
</dbReference>
<evidence type="ECO:0000256" key="5">
    <source>
        <dbReference type="ARBA" id="ARBA00034808"/>
    </source>
</evidence>
<dbReference type="OrthoDB" id="10261556at2759"/>
<dbReference type="InterPro" id="IPR014001">
    <property type="entry name" value="Helicase_ATP-bd"/>
</dbReference>
<dbReference type="GO" id="GO:0009378">
    <property type="term" value="F:four-way junction helicase activity"/>
    <property type="evidence" value="ECO:0007669"/>
    <property type="project" value="TreeGrafter"/>
</dbReference>
<dbReference type="EC" id="5.6.2.4" evidence="5"/>
<dbReference type="EMBL" id="AGNL01045702">
    <property type="protein sequence ID" value="EJK48565.1"/>
    <property type="molecule type" value="Genomic_DNA"/>
</dbReference>
<evidence type="ECO:0000256" key="1">
    <source>
        <dbReference type="ARBA" id="ARBA00005446"/>
    </source>
</evidence>
<protein>
    <recommendedName>
        <fullName evidence="5">DNA 3'-5' helicase</fullName>
        <ecNumber evidence="5">5.6.2.4</ecNumber>
    </recommendedName>
</protein>
<gene>
    <name evidence="8" type="ORF">THAOC_32626</name>
</gene>
<reference evidence="8 9" key="1">
    <citation type="journal article" date="2012" name="Genome Biol.">
        <title>Genome and low-iron response of an oceanic diatom adapted to chronic iron limitation.</title>
        <authorList>
            <person name="Lommer M."/>
            <person name="Specht M."/>
            <person name="Roy A.S."/>
            <person name="Kraemer L."/>
            <person name="Andreson R."/>
            <person name="Gutowska M.A."/>
            <person name="Wolf J."/>
            <person name="Bergner S.V."/>
            <person name="Schilhabel M.B."/>
            <person name="Klostermeier U.C."/>
            <person name="Beiko R.G."/>
            <person name="Rosenstiel P."/>
            <person name="Hippler M."/>
            <person name="Laroche J."/>
        </authorList>
    </citation>
    <scope>NUCLEOTIDE SEQUENCE [LARGE SCALE GENOMIC DNA]</scope>
    <source>
        <strain evidence="8 9">CCMP1005</strain>
    </source>
</reference>
<feature type="non-terminal residue" evidence="8">
    <location>
        <position position="1"/>
    </location>
</feature>
<dbReference type="GO" id="GO:0005694">
    <property type="term" value="C:chromosome"/>
    <property type="evidence" value="ECO:0007669"/>
    <property type="project" value="TreeGrafter"/>
</dbReference>
<evidence type="ECO:0000313" key="9">
    <source>
        <dbReference type="Proteomes" id="UP000266841"/>
    </source>
</evidence>
<feature type="region of interest" description="Disordered" evidence="6">
    <location>
        <begin position="70"/>
        <end position="121"/>
    </location>
</feature>
<keyword evidence="9" id="KW-1185">Reference proteome</keyword>
<evidence type="ECO:0000259" key="7">
    <source>
        <dbReference type="PROSITE" id="PS51192"/>
    </source>
</evidence>
<evidence type="ECO:0000256" key="6">
    <source>
        <dbReference type="SAM" id="MobiDB-lite"/>
    </source>
</evidence>
<name>K0R6R7_THAOC</name>
<dbReference type="Gene3D" id="3.40.50.300">
    <property type="entry name" value="P-loop containing nucleotide triphosphate hydrolases"/>
    <property type="match status" value="2"/>
</dbReference>
<organism evidence="8 9">
    <name type="scientific">Thalassiosira oceanica</name>
    <name type="common">Marine diatom</name>
    <dbReference type="NCBI Taxonomy" id="159749"/>
    <lineage>
        <taxon>Eukaryota</taxon>
        <taxon>Sar</taxon>
        <taxon>Stramenopiles</taxon>
        <taxon>Ochrophyta</taxon>
        <taxon>Bacillariophyta</taxon>
        <taxon>Coscinodiscophyceae</taxon>
        <taxon>Thalassiosirophycidae</taxon>
        <taxon>Thalassiosirales</taxon>
        <taxon>Thalassiosiraceae</taxon>
        <taxon>Thalassiosira</taxon>
    </lineage>
</organism>
<sequence>HEARENCIYGDDVSRRPAVPAAGIRLTGTPLIGLDRRGDAGFRSTAPYPLRNDVDFGGCSRHVRERSLAAWQAPSSSGASGESVVRSLRVRSTQPRPRLTPPSTRGLALDGTTPARPILNTRDDAGEDIAQSTMAQTDAGASGSTSAQAVPPIPDVDVPSGDQGSHKRRRTDAGRETGLPQNEVSIIEEAMKRHWGIDEPHSFQVRAIHEGSFKDGSVIHVWAKTGSGKSAIPLTISTLRRGITVVLVPLLGLGSDQVTKSHGVGGNIESYHVDEHQGEDAALLHKRLSSYDKKESEHVSIILFVSPQALGAKSHWFKKLKLLAGEDLISLLCIDEAHTIEQQGRNFRPEFQDAVSNMNELFNLMPTKAPRLAMSATIQQVDIDTLNRLWKSEPNFTEWTEMARREIFFSVVVSGNPSVSIQSSLKQDYKGEDPESTKLKVIVYTNSKRKAEESLTPQIEKILATMGIKGNVMPLTGDCGIMQKALLMAAFSGDLDLREYFADESLGGDTAKDGDLSRELGALNLLVLPATSAANCGVSSKYCNRSYRLGFPPNWYDIVQEMGRVARCQGAEAGTNRYEVHVSFSMFVSIYVRIQQVADSEERKKQLVAVFESLKFIMTPDKCHHILLEEKFEDSHTNDARHKCENSCSYCNEDHLEHTGRVNRQALTSIICTDVLNSQKQTNYAAFLRLIKDKKGAIFHVDDCPNDAGPIHALCLQMLAIGLIKLNVDDKSLVGTSKLEAQHVMVYAATEHRQGYDALVILDESNWTGIKYY</sequence>
<dbReference type="GO" id="GO:0000724">
    <property type="term" value="P:double-strand break repair via homologous recombination"/>
    <property type="evidence" value="ECO:0007669"/>
    <property type="project" value="TreeGrafter"/>
</dbReference>
<dbReference type="InterPro" id="IPR027417">
    <property type="entry name" value="P-loop_NTPase"/>
</dbReference>
<dbReference type="GO" id="GO:0043138">
    <property type="term" value="F:3'-5' DNA helicase activity"/>
    <property type="evidence" value="ECO:0007669"/>
    <property type="project" value="UniProtKB-EC"/>
</dbReference>
<evidence type="ECO:0000256" key="2">
    <source>
        <dbReference type="ARBA" id="ARBA00023125"/>
    </source>
</evidence>
<dbReference type="Proteomes" id="UP000266841">
    <property type="component" value="Unassembled WGS sequence"/>
</dbReference>
<dbReference type="eggNOG" id="KOG0351">
    <property type="taxonomic scope" value="Eukaryota"/>
</dbReference>
<evidence type="ECO:0000256" key="4">
    <source>
        <dbReference type="ARBA" id="ARBA00034617"/>
    </source>
</evidence>
<keyword evidence="3" id="KW-0413">Isomerase</keyword>
<dbReference type="PROSITE" id="PS51192">
    <property type="entry name" value="HELICASE_ATP_BIND_1"/>
    <property type="match status" value="1"/>
</dbReference>
<evidence type="ECO:0000256" key="3">
    <source>
        <dbReference type="ARBA" id="ARBA00023235"/>
    </source>
</evidence>
<comment type="similarity">
    <text evidence="1">Belongs to the helicase family. RecQ subfamily.</text>
</comment>
<dbReference type="GO" id="GO:0003677">
    <property type="term" value="F:DNA binding"/>
    <property type="evidence" value="ECO:0007669"/>
    <property type="project" value="UniProtKB-KW"/>
</dbReference>
<evidence type="ECO:0000313" key="8">
    <source>
        <dbReference type="EMBL" id="EJK48565.1"/>
    </source>
</evidence>
<proteinExistence type="inferred from homology"/>
<dbReference type="PANTHER" id="PTHR13710:SF105">
    <property type="entry name" value="ATP-DEPENDENT DNA HELICASE Q1"/>
    <property type="match status" value="1"/>
</dbReference>
<dbReference type="AlphaFoldDB" id="K0R6R7"/>
<feature type="domain" description="Helicase ATP-binding" evidence="7">
    <location>
        <begin position="210"/>
        <end position="396"/>
    </location>
</feature>
<dbReference type="GO" id="GO:0005737">
    <property type="term" value="C:cytoplasm"/>
    <property type="evidence" value="ECO:0007669"/>
    <property type="project" value="TreeGrafter"/>
</dbReference>
<feature type="region of interest" description="Disordered" evidence="6">
    <location>
        <begin position="133"/>
        <end position="178"/>
    </location>
</feature>
<comment type="caution">
    <text evidence="8">The sequence shown here is derived from an EMBL/GenBank/DDBJ whole genome shotgun (WGS) entry which is preliminary data.</text>
</comment>